<gene>
    <name evidence="1" type="ORF">HPP92_012093</name>
</gene>
<evidence type="ECO:0000313" key="1">
    <source>
        <dbReference type="EMBL" id="KAG0481235.1"/>
    </source>
</evidence>
<comment type="caution">
    <text evidence="1">The sequence shown here is derived from an EMBL/GenBank/DDBJ whole genome shotgun (WGS) entry which is preliminary data.</text>
</comment>
<reference evidence="1 2" key="1">
    <citation type="journal article" date="2020" name="Nat. Food">
        <title>A phased Vanilla planifolia genome enables genetic improvement of flavour and production.</title>
        <authorList>
            <person name="Hasing T."/>
            <person name="Tang H."/>
            <person name="Brym M."/>
            <person name="Khazi F."/>
            <person name="Huang T."/>
            <person name="Chambers A.H."/>
        </authorList>
    </citation>
    <scope>NUCLEOTIDE SEQUENCE [LARGE SCALE GENOMIC DNA]</scope>
    <source>
        <tissue evidence="1">Leaf</tissue>
    </source>
</reference>
<keyword evidence="2" id="KW-1185">Reference proteome</keyword>
<accession>A0A835QWX6</accession>
<organism evidence="1 2">
    <name type="scientific">Vanilla planifolia</name>
    <name type="common">Vanilla</name>
    <dbReference type="NCBI Taxonomy" id="51239"/>
    <lineage>
        <taxon>Eukaryota</taxon>
        <taxon>Viridiplantae</taxon>
        <taxon>Streptophyta</taxon>
        <taxon>Embryophyta</taxon>
        <taxon>Tracheophyta</taxon>
        <taxon>Spermatophyta</taxon>
        <taxon>Magnoliopsida</taxon>
        <taxon>Liliopsida</taxon>
        <taxon>Asparagales</taxon>
        <taxon>Orchidaceae</taxon>
        <taxon>Vanilloideae</taxon>
        <taxon>Vanilleae</taxon>
        <taxon>Vanilla</taxon>
    </lineage>
</organism>
<dbReference type="EMBL" id="JADCNL010000005">
    <property type="protein sequence ID" value="KAG0481235.1"/>
    <property type="molecule type" value="Genomic_DNA"/>
</dbReference>
<dbReference type="Proteomes" id="UP000636800">
    <property type="component" value="Chromosome 5"/>
</dbReference>
<name>A0A835QWX6_VANPL</name>
<protein>
    <submittedName>
        <fullName evidence="1">Uncharacterized protein</fullName>
    </submittedName>
</protein>
<sequence>MEVTRRTARKLSMRMSTFGDATEVSEAIAEIPSSQSTTPRSVYPSRKPALYLFSLETKTTEGKRENAVAALLNLEISEGEAAVPEIPKPGLGDCRHSKPLKTCGKRFSI</sequence>
<proteinExistence type="predicted"/>
<dbReference type="OrthoDB" id="288203at2759"/>
<dbReference type="AlphaFoldDB" id="A0A835QWX6"/>
<evidence type="ECO:0000313" key="2">
    <source>
        <dbReference type="Proteomes" id="UP000636800"/>
    </source>
</evidence>